<evidence type="ECO:0000313" key="1">
    <source>
        <dbReference type="EMBL" id="QGH01273.1"/>
    </source>
</evidence>
<dbReference type="AlphaFoldDB" id="A0A9X7SAY2"/>
<dbReference type="Proteomes" id="UP000347383">
    <property type="component" value="Chromosome"/>
</dbReference>
<protein>
    <submittedName>
        <fullName evidence="1">Uncharacterized protein</fullName>
    </submittedName>
</protein>
<reference evidence="1 2" key="1">
    <citation type="submission" date="2018-10" db="EMBL/GenBank/DDBJ databases">
        <title>Comparative Genomics Analysis of the Streptococcus dysgalactiae subspecies dysgalactiae.</title>
        <authorList>
            <person name="Koh T.H."/>
            <person name="Abdul Rahman N."/>
            <person name="Sessions O.M."/>
        </authorList>
    </citation>
    <scope>NUCLEOTIDE SEQUENCE [LARGE SCALE GENOMIC DNA]</scope>
    <source>
        <strain evidence="1 2">DB60705-15</strain>
    </source>
</reference>
<evidence type="ECO:0000313" key="2">
    <source>
        <dbReference type="Proteomes" id="UP000347383"/>
    </source>
</evidence>
<sequence>MIESFGRSILELSDEDMKSNPQNPVVRLYDDNELIGKFSLTTLEVVEDIDLADYDIKFAEFEIKNVQKEWLDFWRNQTSS</sequence>
<proteinExistence type="predicted"/>
<dbReference type="RefSeq" id="WP_062808361.1">
    <property type="nucleotide sequence ID" value="NZ_CP033165.1"/>
</dbReference>
<organism evidence="1 2">
    <name type="scientific">Streptococcus dysgalactiae subsp. dysgalactiae</name>
    <dbReference type="NCBI Taxonomy" id="99822"/>
    <lineage>
        <taxon>Bacteria</taxon>
        <taxon>Bacillati</taxon>
        <taxon>Bacillota</taxon>
        <taxon>Bacilli</taxon>
        <taxon>Lactobacillales</taxon>
        <taxon>Streptococcaceae</taxon>
        <taxon>Streptococcus</taxon>
    </lineage>
</organism>
<accession>A0A9X7SAY2</accession>
<dbReference type="EMBL" id="CP033165">
    <property type="protein sequence ID" value="QGH01273.1"/>
    <property type="molecule type" value="Genomic_DNA"/>
</dbReference>
<name>A0A9X7SAY2_STRDY</name>
<gene>
    <name evidence="1" type="ORF">EA457_01205</name>
</gene>